<dbReference type="EMBL" id="JAHCVK010000001">
    <property type="protein sequence ID" value="MBT0652051.1"/>
    <property type="molecule type" value="Genomic_DNA"/>
</dbReference>
<evidence type="ECO:0000256" key="1">
    <source>
        <dbReference type="SAM" id="SignalP"/>
    </source>
</evidence>
<evidence type="ECO:0000313" key="3">
    <source>
        <dbReference type="Proteomes" id="UP000756860"/>
    </source>
</evidence>
<organism evidence="2 3">
    <name type="scientific">Geomobilimonas luticola</name>
    <dbReference type="NCBI Taxonomy" id="1114878"/>
    <lineage>
        <taxon>Bacteria</taxon>
        <taxon>Pseudomonadati</taxon>
        <taxon>Thermodesulfobacteriota</taxon>
        <taxon>Desulfuromonadia</taxon>
        <taxon>Geobacterales</taxon>
        <taxon>Geobacteraceae</taxon>
        <taxon>Geomobilimonas</taxon>
    </lineage>
</organism>
<feature type="chain" id="PRO_5046661621" description="YtkA-like domain-containing protein" evidence="1">
    <location>
        <begin position="26"/>
        <end position="147"/>
    </location>
</feature>
<gene>
    <name evidence="2" type="ORF">KI810_03220</name>
</gene>
<reference evidence="2 3" key="1">
    <citation type="submission" date="2021-05" db="EMBL/GenBank/DDBJ databases">
        <title>The draft genome of Geobacter luticola JCM 17780.</title>
        <authorList>
            <person name="Xu Z."/>
            <person name="Masuda Y."/>
            <person name="Itoh H."/>
            <person name="Senoo K."/>
        </authorList>
    </citation>
    <scope>NUCLEOTIDE SEQUENCE [LARGE SCALE GENOMIC DNA]</scope>
    <source>
        <strain evidence="2 3">JCM 17780</strain>
    </source>
</reference>
<keyword evidence="3" id="KW-1185">Reference proteome</keyword>
<name>A0ABS5SBS0_9BACT</name>
<dbReference type="RefSeq" id="WP_214174021.1">
    <property type="nucleotide sequence ID" value="NZ_JAHCVK010000001.1"/>
</dbReference>
<accession>A0ABS5SBS0</accession>
<evidence type="ECO:0008006" key="4">
    <source>
        <dbReference type="Google" id="ProtNLM"/>
    </source>
</evidence>
<sequence>MIRHLLGVLMVFFCLGVAVPPLALAAPPPTAQGVYQPLPKPGTKVPIDAGHYFTFGFDKQPKIGMAIMRVEVFTRDGQRDTSFTIKGDADMPSMRGAHAMGNKDFSLSAKGVYLLPVHLVMPGDWEIRFTFEKKGKTVFRGAYLFDL</sequence>
<dbReference type="Proteomes" id="UP000756860">
    <property type="component" value="Unassembled WGS sequence"/>
</dbReference>
<protein>
    <recommendedName>
        <fullName evidence="4">YtkA-like domain-containing protein</fullName>
    </recommendedName>
</protein>
<comment type="caution">
    <text evidence="2">The sequence shown here is derived from an EMBL/GenBank/DDBJ whole genome shotgun (WGS) entry which is preliminary data.</text>
</comment>
<keyword evidence="1" id="KW-0732">Signal</keyword>
<proteinExistence type="predicted"/>
<feature type="signal peptide" evidence="1">
    <location>
        <begin position="1"/>
        <end position="25"/>
    </location>
</feature>
<evidence type="ECO:0000313" key="2">
    <source>
        <dbReference type="EMBL" id="MBT0652051.1"/>
    </source>
</evidence>